<evidence type="ECO:0000256" key="1">
    <source>
        <dbReference type="SAM" id="MobiDB-lite"/>
    </source>
</evidence>
<feature type="compositionally biased region" description="Low complexity" evidence="1">
    <location>
        <begin position="163"/>
        <end position="175"/>
    </location>
</feature>
<feature type="region of interest" description="Disordered" evidence="1">
    <location>
        <begin position="163"/>
        <end position="186"/>
    </location>
</feature>
<feature type="transmembrane region" description="Helical" evidence="2">
    <location>
        <begin position="919"/>
        <end position="938"/>
    </location>
</feature>
<feature type="compositionally biased region" description="Basic and acidic residues" evidence="1">
    <location>
        <begin position="177"/>
        <end position="186"/>
    </location>
</feature>
<name>A0AAU7D7G5_9BACT</name>
<feature type="transmembrane region" description="Helical" evidence="2">
    <location>
        <begin position="759"/>
        <end position="786"/>
    </location>
</feature>
<feature type="region of interest" description="Disordered" evidence="1">
    <location>
        <begin position="1192"/>
        <end position="1223"/>
    </location>
</feature>
<gene>
    <name evidence="3" type="ORF">P4G45_14560</name>
    <name evidence="4" type="ORF">P8936_15515</name>
</gene>
<feature type="compositionally biased region" description="Basic and acidic residues" evidence="1">
    <location>
        <begin position="417"/>
        <end position="433"/>
    </location>
</feature>
<accession>A0AAU7D7G5</accession>
<dbReference type="KEGG" id="epl:P4G45_14560"/>
<feature type="compositionally biased region" description="Pro residues" evidence="1">
    <location>
        <begin position="1199"/>
        <end position="1208"/>
    </location>
</feature>
<dbReference type="EMBL" id="CP121194">
    <property type="protein sequence ID" value="XBH09696.1"/>
    <property type="molecule type" value="Genomic_DNA"/>
</dbReference>
<accession>A0AAU7CWW4</accession>
<feature type="region of interest" description="Disordered" evidence="1">
    <location>
        <begin position="487"/>
        <end position="507"/>
    </location>
</feature>
<feature type="transmembrane region" description="Helical" evidence="2">
    <location>
        <begin position="806"/>
        <end position="826"/>
    </location>
</feature>
<keyword evidence="2" id="KW-1133">Transmembrane helix</keyword>
<feature type="region of interest" description="Disordered" evidence="1">
    <location>
        <begin position="414"/>
        <end position="465"/>
    </location>
</feature>
<sequence length="1452" mass="161268">MNKGTGVVTLGATLLAGMMFQARTRTTPNTDQHEVPNVESTAKFATGEGPWLASRSYWSAARTVDPSSQETSPHGVTIAQTDGLKLQLKPSEDKASCGPNAWNIPRFTDHPTEISTIVATVPDPIHSHLALDFDRSIDAILLAAADNHYVSSNYWLPWRSQISTSSTGESTSTATRPTEEDNARERQPGLIILRYAPDASEWDSRRMNGFEWTNYRRVIYLFLVGETPSLGVNGNQLQKAFSYEKLLRRDCKATLSIPYWSSPQPAETSTQSVNETDNSAPVSALQPGSAADASKNRQPEQPGTTEEPCAKIAAANKVSILGPFYSGSASSLHAGIEAAFPNASEYCVSISGITSTLIAARELDPAGRHIYRSFGENVGFEQERFLQSLAAAGYDLRRVAVLSEALTVYGSNATKPMEQKAEHNTKASAEKGKNARSGHGKAPAAANPSPPNATPSRGSRPSDVDLATKGPILYLRFPRELSLLRNAEASQTSKPNPSAPPTPYLNLSLKDYTADDTVPRFSTNQSPLSIEAQLMAIAHQLQHVRSQFILISASNVLDDIFLAQFLHRACPDARLVILSGGDLLFERDADNTPYIGSISISPYLLSMLDFGEHVQWLHADYQAEAIYNAASFTFWNGPYGDLPHLAGYRNYPVPRKDDPSPPVQFQQIPLWATVIGADGYYPLAVLNWCGSGFDAILPTIWPAKEEPSATPPKAQSFLLGPCMEDSATTVSAKTPPPPTRKIWNDVPESINRNSGISPALLWGILVAFIFLACIGHCVLLLAADFWSPSTRDLAIDHNDLPHRRAVHLNIGTAVLAAIAFVVDYPLLRVGHYFHLALTGHILAWLTLVSALMACICTGWKTRRYLWPKRRPIYRFFNVIALAALVGIIGLWAVICNSDGLEGYHSYAGLYFSYRCLQPLSGVCPLLPILLLLFAWYLWAIYQTARLRFSDIHRPRLPRFTPLAHPYSPSHNAYPLFVPDNTLESCTGSSDNCLYANITCLLITREVIWRFGTKLKSDPGRWPGRVANWARHHLDLVLGCIYGVLFYLCIFATHVHSLDRFIFSTFLWTDAPTFYELLITALFFPLIMVALSGWLRVILIWGSISRGLLEPLERMPIRFAFTRYKGGGWLSMLRQKGLHIRWRDMGRSTEAIRQLVHHPDLKDNTELKKKLSDEYEVINLRIHELIESIHAGGKRESVPSTPPAPPLEVQPPSEVKASVAPTAPAASETLATTLERARQKESPVPSECIWDVPASSADLCSIFHIEQGYARFCTILIDDFLDQYWDEKRTGLVEEVSLPKEKQDEIVKPKEASPSEPSFVELAEELLVIRYVALIRSVLLNIRYLMLFVSAAFVLALIAWNSYPFQPHAFIDWCFTILLALLTLGFVWVFAQMHRNAILSRITDTTANELGWEFYLRLATFGALPVLTWLAYQFPQIGGTLYRIVQPGLQVVK</sequence>
<feature type="transmembrane region" description="Helical" evidence="2">
    <location>
        <begin position="1035"/>
        <end position="1056"/>
    </location>
</feature>
<reference evidence="4" key="1">
    <citation type="submission" date="2023-03" db="EMBL/GenBank/DDBJ databases">
        <title>Edaphobacter sp.</title>
        <authorList>
            <person name="Huber K.J."/>
            <person name="Papendorf J."/>
            <person name="Pilke C."/>
            <person name="Bunk B."/>
            <person name="Sproeer C."/>
            <person name="Pester M."/>
        </authorList>
    </citation>
    <scope>NUCLEOTIDE SEQUENCE</scope>
    <source>
        <strain evidence="3">DSM 109919</strain>
        <strain evidence="4">DSM 109920</strain>
    </source>
</reference>
<protein>
    <submittedName>
        <fullName evidence="4">Uncharacterized protein</fullName>
    </submittedName>
</protein>
<keyword evidence="2" id="KW-0472">Membrane</keyword>
<evidence type="ECO:0000256" key="2">
    <source>
        <dbReference type="SAM" id="Phobius"/>
    </source>
</evidence>
<dbReference type="RefSeq" id="WP_348267203.1">
    <property type="nucleotide sequence ID" value="NZ_CP121194.1"/>
</dbReference>
<dbReference type="EMBL" id="CP121195">
    <property type="protein sequence ID" value="XBH13082.1"/>
    <property type="molecule type" value="Genomic_DNA"/>
</dbReference>
<feature type="region of interest" description="Disordered" evidence="1">
    <location>
        <begin position="260"/>
        <end position="308"/>
    </location>
</feature>
<feature type="compositionally biased region" description="Polar residues" evidence="1">
    <location>
        <begin position="260"/>
        <end position="281"/>
    </location>
</feature>
<feature type="transmembrane region" description="Helical" evidence="2">
    <location>
        <begin position="832"/>
        <end position="855"/>
    </location>
</feature>
<feature type="transmembrane region" description="Helical" evidence="2">
    <location>
        <begin position="1368"/>
        <end position="1390"/>
    </location>
</feature>
<feature type="transmembrane region" description="Helical" evidence="2">
    <location>
        <begin position="1411"/>
        <end position="1431"/>
    </location>
</feature>
<feature type="transmembrane region" description="Helical" evidence="2">
    <location>
        <begin position="875"/>
        <end position="894"/>
    </location>
</feature>
<organism evidence="4">
    <name type="scientific">Edaphobacter paludis</name>
    <dbReference type="NCBI Taxonomy" id="3035702"/>
    <lineage>
        <taxon>Bacteria</taxon>
        <taxon>Pseudomonadati</taxon>
        <taxon>Acidobacteriota</taxon>
        <taxon>Terriglobia</taxon>
        <taxon>Terriglobales</taxon>
        <taxon>Acidobacteriaceae</taxon>
        <taxon>Edaphobacter</taxon>
    </lineage>
</organism>
<feature type="transmembrane region" description="Helical" evidence="2">
    <location>
        <begin position="1343"/>
        <end position="1362"/>
    </location>
</feature>
<feature type="transmembrane region" description="Helical" evidence="2">
    <location>
        <begin position="1076"/>
        <end position="1098"/>
    </location>
</feature>
<keyword evidence="2" id="KW-0812">Transmembrane</keyword>
<evidence type="ECO:0000313" key="3">
    <source>
        <dbReference type="EMBL" id="XBH09696.1"/>
    </source>
</evidence>
<proteinExistence type="predicted"/>
<evidence type="ECO:0000313" key="4">
    <source>
        <dbReference type="EMBL" id="XBH13082.1"/>
    </source>
</evidence>